<accession>A0A2P8CT51</accession>
<sequence length="614" mass="69624">MPQNLHINTVRPDITFQVRYEPALRVNDVAPTISANVHDALWMLTQQWRVGEFNGEDAGTLVKAKIETQSTHINRYRGGNGPVEAFNPDVPLEAKVERLPLFLDLGMQLEIGLQWYKILRKRNVAASYSHFVGEFQIEVPTGTAETDLQVQSNRDSMQARKAARRRIMNGGAFLAYLNAGNNAHDVPGLNPADQAAIDNAQADFFVWLNNTYYLPQAASEKSWSKDQLEYKFSVSAPLTTANGAQQMVLDADKYTLGDLDWYSVDLNANVNTRLTETPANSISNNVIDPSVVVSYLPHHIEWKGMPKGRWWEFEDRNIDIAKMLAQKQDISKLILMEFGLIYSNDWFIIPHPVQNSTITEVKGLVVTDVFDQQFVIQRAGTGADYSWQKWDMYQVNKKGQPAHQNSLNKLLMMPALINKVESAPIEKVLFLRDEMANMVWGVEDVVPNDLFGGVNGKDAAGDLMDFLEQTYAPVTTAGYEPNNAALRYKLQNAVPENWIPFIAAVNSNPSANYRSRQIQRARLLRYINDEYQQTPIQPRTNILRAGLDETVPQPYFLNQEEVSKSGFVVSTSFQRTRWYDGKTYVWLGRKKQTGRGEAGIKFQFDMLENKEPNT</sequence>
<dbReference type="EMBL" id="PYGD01000015">
    <property type="protein sequence ID" value="PSK88143.1"/>
    <property type="molecule type" value="Genomic_DNA"/>
</dbReference>
<keyword evidence="2" id="KW-1185">Reference proteome</keyword>
<evidence type="ECO:0000313" key="1">
    <source>
        <dbReference type="EMBL" id="PSK88143.1"/>
    </source>
</evidence>
<dbReference type="RefSeq" id="WP_106525312.1">
    <property type="nucleotide sequence ID" value="NZ_PYGD01000015.1"/>
</dbReference>
<protein>
    <submittedName>
        <fullName evidence="1">Uncharacterized protein</fullName>
    </submittedName>
</protein>
<proteinExistence type="predicted"/>
<dbReference type="Proteomes" id="UP000240572">
    <property type="component" value="Unassembled WGS sequence"/>
</dbReference>
<comment type="caution">
    <text evidence="1">The sequence shown here is derived from an EMBL/GenBank/DDBJ whole genome shotgun (WGS) entry which is preliminary data.</text>
</comment>
<reference evidence="1 2" key="1">
    <citation type="submission" date="2018-03" db="EMBL/GenBank/DDBJ databases">
        <title>Genomic Encyclopedia of Type Strains, Phase III (KMG-III): the genomes of soil and plant-associated and newly described type strains.</title>
        <authorList>
            <person name="Whitman W."/>
        </authorList>
    </citation>
    <scope>NUCLEOTIDE SEQUENCE [LARGE SCALE GENOMIC DNA]</scope>
    <source>
        <strain evidence="1 2">CGMCC 1.12700</strain>
    </source>
</reference>
<name>A0A2P8CT51_9BACT</name>
<organism evidence="1 2">
    <name type="scientific">Taibaiella chishuiensis</name>
    <dbReference type="NCBI Taxonomy" id="1434707"/>
    <lineage>
        <taxon>Bacteria</taxon>
        <taxon>Pseudomonadati</taxon>
        <taxon>Bacteroidota</taxon>
        <taxon>Chitinophagia</taxon>
        <taxon>Chitinophagales</taxon>
        <taxon>Chitinophagaceae</taxon>
        <taxon>Taibaiella</taxon>
    </lineage>
</organism>
<gene>
    <name evidence="1" type="ORF">B0I18_11537</name>
</gene>
<evidence type="ECO:0000313" key="2">
    <source>
        <dbReference type="Proteomes" id="UP000240572"/>
    </source>
</evidence>
<dbReference type="AlphaFoldDB" id="A0A2P8CT51"/>
<dbReference type="OrthoDB" id="9763471at2"/>